<gene>
    <name evidence="3" type="ORF">EE52_0208875</name>
</gene>
<comment type="similarity">
    <text evidence="1">Belongs to the NAD(P)-dependent epimerase/dehydratase family.</text>
</comment>
<protein>
    <submittedName>
        <fullName evidence="3">UDP-galactose-4-epimerase</fullName>
    </submittedName>
</protein>
<comment type="caution">
    <text evidence="3">The sequence shown here is derived from an EMBL/GenBank/DDBJ whole genome shotgun (WGS) entry which is preliminary data.</text>
</comment>
<dbReference type="SUPFAM" id="SSF51735">
    <property type="entry name" value="NAD(P)-binding Rossmann-fold domains"/>
    <property type="match status" value="1"/>
</dbReference>
<dbReference type="InterPro" id="IPR001509">
    <property type="entry name" value="Epimerase_deHydtase"/>
</dbReference>
<accession>A0A0I9URS2</accession>
<proteinExistence type="inferred from homology"/>
<dbReference type="PANTHER" id="PTHR43000">
    <property type="entry name" value="DTDP-D-GLUCOSE 4,6-DEHYDRATASE-RELATED"/>
    <property type="match status" value="1"/>
</dbReference>
<dbReference type="RefSeq" id="WP_044300170.1">
    <property type="nucleotide sequence ID" value="NZ_CAEUHN010000012.1"/>
</dbReference>
<feature type="domain" description="NAD-dependent epimerase/dehydratase" evidence="2">
    <location>
        <begin position="4"/>
        <end position="214"/>
    </location>
</feature>
<sequence length="298" mass="32860">MNLLFTGASGFLGHNIYPLLKEKYNLETIGLTLLDNYTINLVSDIPKLDIKYDVVLHAAGKAHTIPENEQEKQAFFDVNLQGTKNLCTALENSGIPKAFIFISTVAVYGCDSGENITEEHPLNGTTPYALSKIKAEKYLEGWCAMHNVKLSILRPSLIAGPNPPGNLGAMIHGIKTNKYLSIAGGKARKSVLMVQDIANLLPMLIEKGGIYNVCDSYQPSFRELEMVICKQLSRKGPISIPYWLAKSMAVMGDCLGAKAPINSLKLRKITSSLTFSNEKAVRELGWKPMNVLENFRIE</sequence>
<organism evidence="3">
    <name type="scientific">Bacteroides fragilis</name>
    <dbReference type="NCBI Taxonomy" id="817"/>
    <lineage>
        <taxon>Bacteria</taxon>
        <taxon>Pseudomonadati</taxon>
        <taxon>Bacteroidota</taxon>
        <taxon>Bacteroidia</taxon>
        <taxon>Bacteroidales</taxon>
        <taxon>Bacteroidaceae</taxon>
        <taxon>Bacteroides</taxon>
    </lineage>
</organism>
<name>A0A0I9URS2_BACFG</name>
<dbReference type="Gene3D" id="3.40.50.720">
    <property type="entry name" value="NAD(P)-binding Rossmann-like Domain"/>
    <property type="match status" value="1"/>
</dbReference>
<evidence type="ECO:0000313" key="3">
    <source>
        <dbReference type="EMBL" id="KFX74954.1"/>
    </source>
</evidence>
<dbReference type="InterPro" id="IPR036291">
    <property type="entry name" value="NAD(P)-bd_dom_sf"/>
</dbReference>
<reference evidence="3" key="1">
    <citation type="book" date="2014" name="THE 24TH EUROPEAN CONGRESS OF CLINICAL MICROBIOLOGY AND INFECTIOUS DISEASES" publisher="ECCMID 2014" city="Barcelona, Spain">
        <title>Identification of resistance genes in three multidrug-resistant Bacteroides fragilis isolates by whole genome sequencing.</title>
        <editorList>
            <person name="Unknown"/>
            <person name="A."/>
        </editorList>
        <authorList>
            <person name="Sydenham T.V."/>
            <person name="Hasman H."/>
            <person name="Wang M."/>
            <person name="Soki J."/>
            <person name="Nagy E."/>
            <person name="Justesen U.S."/>
        </authorList>
    </citation>
    <scope>NUCLEOTIDE SEQUENCE</scope>
    <source>
        <strain evidence="3">DCMOUH0018B</strain>
    </source>
</reference>
<reference evidence="3" key="2">
    <citation type="submission" date="2014-07" db="EMBL/GenBank/DDBJ databases">
        <title>Genetics and epidemiology of antimicrobial resistance in B. fragilis group.</title>
        <authorList>
            <person name="Sydenham T.V."/>
            <person name="Hasman H."/>
            <person name="Kemp M."/>
            <person name="Justesen U.S."/>
        </authorList>
    </citation>
    <scope>NUCLEOTIDE SEQUENCE [LARGE SCALE GENOMIC DNA]</scope>
    <source>
        <strain evidence="3">DCMOUH0018B</strain>
    </source>
</reference>
<dbReference type="Pfam" id="PF01370">
    <property type="entry name" value="Epimerase"/>
    <property type="match status" value="1"/>
</dbReference>
<dbReference type="PATRIC" id="fig|817.53.peg.1836"/>
<evidence type="ECO:0000259" key="2">
    <source>
        <dbReference type="Pfam" id="PF01370"/>
    </source>
</evidence>
<dbReference type="AlphaFoldDB" id="A0A0I9URS2"/>
<dbReference type="EMBL" id="JMZZ02000106">
    <property type="protein sequence ID" value="KFX74954.1"/>
    <property type="molecule type" value="Genomic_DNA"/>
</dbReference>
<evidence type="ECO:0000256" key="1">
    <source>
        <dbReference type="ARBA" id="ARBA00007637"/>
    </source>
</evidence>